<accession>A0A1C9HPM6</accession>
<reference evidence="1" key="2">
    <citation type="journal article" date="2016" name="Front. Microbiol.">
        <title>The Regulatory Protein RosR Affects Rhizobium leguminosarum bv. trifolii Protein Profiles, Cell Surface Properties, and Symbiosis with Clover.</title>
        <authorList>
            <person name="Rachwal K."/>
            <person name="Boguszewska A."/>
            <person name="Kopcinska J."/>
            <person name="Karas M."/>
            <person name="Tchorzewski M."/>
            <person name="Janczarek M."/>
        </authorList>
    </citation>
    <scope>NUCLEOTIDE SEQUENCE</scope>
    <source>
        <strain evidence="1">Rt24.2</strain>
    </source>
</reference>
<reference evidence="1" key="1">
    <citation type="journal article" date="2015" name="BMC Genomics">
        <title>Transcriptome profiling of a Rhizobium leguminosarum bv. trifolii rosR mutant reveals the role of the transcriptional regulator RosR in motility, synthesis of cell-surface components, and other cellular processes.</title>
        <authorList>
            <person name="Rachwal K."/>
            <person name="Matczynska E."/>
            <person name="Janczarek M."/>
        </authorList>
    </citation>
    <scope>NUCLEOTIDE SEQUENCE</scope>
    <source>
        <strain evidence="1">Rt24.2</strain>
    </source>
</reference>
<dbReference type="AlphaFoldDB" id="A0A1C9HPM6"/>
<name>A0A1C9HPM6_RHILT</name>
<evidence type="ECO:0000313" key="1">
    <source>
        <dbReference type="EMBL" id="AOO88628.1"/>
    </source>
</evidence>
<organism evidence="1">
    <name type="scientific">Rhizobium leguminosarum bv. trifolii</name>
    <dbReference type="NCBI Taxonomy" id="386"/>
    <lineage>
        <taxon>Bacteria</taxon>
        <taxon>Pseudomonadati</taxon>
        <taxon>Pseudomonadota</taxon>
        <taxon>Alphaproteobacteria</taxon>
        <taxon>Hyphomicrobiales</taxon>
        <taxon>Rhizobiaceae</taxon>
        <taxon>Rhizobium/Agrobacterium group</taxon>
        <taxon>Rhizobium</taxon>
    </lineage>
</organism>
<dbReference type="RefSeq" id="WP_141678126.1">
    <property type="nucleotide sequence ID" value="NZ_MAMO01000006.1"/>
</dbReference>
<sequence length="440" mass="46307">MDRNGNGASGSLNGAAGIWLDGGSLHTVDDCEVFGSDAGSGMVFNGCSNFKVNRPYVHDILYVAASLPANDQCMAILFNGCTNFSIFEARINHVGGIVGGSFRRAQGRMLCFGFGCSQFRVYGGEIQDGDVGIDLSGSKGNSYYTVIGVTVRDVETWGIKQSNYNRFGRIVACDVYRAGAAGYVLSGPTVNVDPDTPMPGSAPRNITIVGCGAWDTGNDNTGRGTSQPAGFLIMPGGASSYQDYPRGVRFVSCTAVDAQAVKTQYNGFRNEISYGGVPLNEMVDCRSEGFAAGGQHSAGFHYPACRVYNSAAVAIPNNVSTAIGFDSEDYDGAAMHSTSVNNDAIFVPHPGWYHIDAEATVLANATGSRFLGVTQGGVVIPRLRDQQPGTSANDHTLKLSGDVYISDIVGGIRLTLLQNSGGSLNVLANASLSVRQVLFN</sequence>
<dbReference type="EMBL" id="KX486264">
    <property type="protein sequence ID" value="AOO88628.1"/>
    <property type="molecule type" value="Genomic_DNA"/>
</dbReference>
<proteinExistence type="predicted"/>
<dbReference type="InterPro" id="IPR011050">
    <property type="entry name" value="Pectin_lyase_fold/virulence"/>
</dbReference>
<protein>
    <submittedName>
        <fullName evidence="1">Uncharacterized protein</fullName>
    </submittedName>
</protein>
<dbReference type="SUPFAM" id="SSF51126">
    <property type="entry name" value="Pectin lyase-like"/>
    <property type="match status" value="1"/>
</dbReference>